<dbReference type="SUPFAM" id="SSF53383">
    <property type="entry name" value="PLP-dependent transferases"/>
    <property type="match status" value="1"/>
</dbReference>
<dbReference type="PANTHER" id="PTHR11986">
    <property type="entry name" value="AMINOTRANSFERASE CLASS III"/>
    <property type="match status" value="1"/>
</dbReference>
<dbReference type="InterPro" id="IPR015424">
    <property type="entry name" value="PyrdxlP-dep_Trfase"/>
</dbReference>
<comment type="catalytic activity">
    <reaction evidence="5">
        <text>N(2)-acetyl-L-ornithine + 2-oxoglutarate = N-acetyl-L-glutamate 5-semialdehyde + L-glutamate</text>
        <dbReference type="Rhea" id="RHEA:18049"/>
        <dbReference type="ChEBI" id="CHEBI:16810"/>
        <dbReference type="ChEBI" id="CHEBI:29123"/>
        <dbReference type="ChEBI" id="CHEBI:29985"/>
        <dbReference type="ChEBI" id="CHEBI:57805"/>
        <dbReference type="EC" id="2.6.1.11"/>
    </reaction>
</comment>
<sequence>MSTTEPTSPGEHTAAAAARWQAVMMDNYGTPPIALDRGEGVRVWDVDGNRYLDLVGGIAVSSLGHAHPAVVAAVTEQVGRLVHTSNLAMHEPGIRLAERLVGLLGLPARVFFANSGAEANECALKLARRHRPGGAIVSCHASFHGRTMGALSVTGNAAKRDPFAPLPGPVTFVDYGDVAALRAAVGPDTAAVIVEPTLGEGGVVPPPAGFLAAARESCDASGALLIVDEVQSGIGRTGHWFASQAEGVRPDVVTLAKGLGGGMPIGACLAVGTAGELFGPGDHGSTFGGNPVSCAAALAVLTTIADEHLLDDVKRVGEHLADRLAGLDSPLVDHVRGTGLWRAVALTGAHAAAVEVAARERGLLVNAVRPDALRLAPPLVLTEADVDEAVPTLSAALADVAGRVSTGA</sequence>
<evidence type="ECO:0000256" key="1">
    <source>
        <dbReference type="ARBA" id="ARBA00022576"/>
    </source>
</evidence>
<feature type="binding site" evidence="5">
    <location>
        <position position="146"/>
    </location>
    <ligand>
        <name>N(2)-acetyl-L-ornithine</name>
        <dbReference type="ChEBI" id="CHEBI:57805"/>
    </ligand>
</feature>
<dbReference type="PIRSF" id="PIRSF000521">
    <property type="entry name" value="Transaminase_4ab_Lys_Orn"/>
    <property type="match status" value="1"/>
</dbReference>
<evidence type="ECO:0000313" key="6">
    <source>
        <dbReference type="EMBL" id="SHG78515.1"/>
    </source>
</evidence>
<comment type="miscellaneous">
    <text evidence="5">May also have succinyldiaminopimelate aminotransferase activity, thus carrying out the corresponding step in lysine biosynthesis.</text>
</comment>
<dbReference type="GO" id="GO:0003992">
    <property type="term" value="F:N2-acetyl-L-ornithine:2-oxoglutarate 5-aminotransferase activity"/>
    <property type="evidence" value="ECO:0007669"/>
    <property type="project" value="UniProtKB-UniRule"/>
</dbReference>
<keyword evidence="5" id="KW-0963">Cytoplasm</keyword>
<comment type="subunit">
    <text evidence="5">Homodimer.</text>
</comment>
<feature type="binding site" evidence="5">
    <location>
        <begin position="116"/>
        <end position="117"/>
    </location>
    <ligand>
        <name>pyridoxal 5'-phosphate</name>
        <dbReference type="ChEBI" id="CHEBI:597326"/>
    </ligand>
</feature>
<dbReference type="Pfam" id="PF00202">
    <property type="entry name" value="Aminotran_3"/>
    <property type="match status" value="1"/>
</dbReference>
<feature type="binding site" evidence="5">
    <location>
        <position position="143"/>
    </location>
    <ligand>
        <name>pyridoxal 5'-phosphate</name>
        <dbReference type="ChEBI" id="CHEBI:597326"/>
    </ligand>
</feature>
<dbReference type="GO" id="GO:0030170">
    <property type="term" value="F:pyridoxal phosphate binding"/>
    <property type="evidence" value="ECO:0007669"/>
    <property type="project" value="InterPro"/>
</dbReference>
<dbReference type="GO" id="GO:0042802">
    <property type="term" value="F:identical protein binding"/>
    <property type="evidence" value="ECO:0007669"/>
    <property type="project" value="TreeGrafter"/>
</dbReference>
<evidence type="ECO:0000256" key="2">
    <source>
        <dbReference type="ARBA" id="ARBA00022605"/>
    </source>
</evidence>
<dbReference type="PANTHER" id="PTHR11986:SF79">
    <property type="entry name" value="ACETYLORNITHINE AMINOTRANSFERASE, MITOCHONDRIAL"/>
    <property type="match status" value="1"/>
</dbReference>
<dbReference type="InterPro" id="IPR049704">
    <property type="entry name" value="Aminotrans_3_PPA_site"/>
</dbReference>
<feature type="binding site" evidence="5">
    <location>
        <position position="286"/>
    </location>
    <ligand>
        <name>pyridoxal 5'-phosphate</name>
        <dbReference type="ChEBI" id="CHEBI:597326"/>
    </ligand>
</feature>
<dbReference type="Gene3D" id="3.90.1150.10">
    <property type="entry name" value="Aspartate Aminotransferase, domain 1"/>
    <property type="match status" value="1"/>
</dbReference>
<keyword evidence="3 5" id="KW-0808">Transferase</keyword>
<dbReference type="PROSITE" id="PS00600">
    <property type="entry name" value="AA_TRANSFER_CLASS_3"/>
    <property type="match status" value="1"/>
</dbReference>
<proteinExistence type="inferred from homology"/>
<dbReference type="EMBL" id="FQVU01000003">
    <property type="protein sequence ID" value="SHG78515.1"/>
    <property type="molecule type" value="Genomic_DNA"/>
</dbReference>
<dbReference type="Proteomes" id="UP000186132">
    <property type="component" value="Unassembled WGS sequence"/>
</dbReference>
<dbReference type="GO" id="GO:0006526">
    <property type="term" value="P:L-arginine biosynthetic process"/>
    <property type="evidence" value="ECO:0007669"/>
    <property type="project" value="UniProtKB-UniRule"/>
</dbReference>
<dbReference type="NCBIfam" id="NF002874">
    <property type="entry name" value="PRK03244.1"/>
    <property type="match status" value="1"/>
</dbReference>
<feature type="binding site" evidence="5">
    <location>
        <position position="285"/>
    </location>
    <ligand>
        <name>N(2)-acetyl-L-ornithine</name>
        <dbReference type="ChEBI" id="CHEBI:57805"/>
    </ligand>
</feature>
<dbReference type="RefSeq" id="WP_073390859.1">
    <property type="nucleotide sequence ID" value="NZ_FQVU01000003.1"/>
</dbReference>
<keyword evidence="4 5" id="KW-0663">Pyridoxal phosphate</keyword>
<dbReference type="Gene3D" id="3.40.640.10">
    <property type="entry name" value="Type I PLP-dependent aspartate aminotransferase-like (Major domain)"/>
    <property type="match status" value="1"/>
</dbReference>
<dbReference type="InterPro" id="IPR004636">
    <property type="entry name" value="AcOrn/SuccOrn_fam"/>
</dbReference>
<dbReference type="FunFam" id="3.40.640.10:FF:000004">
    <property type="entry name" value="Acetylornithine aminotransferase"/>
    <property type="match status" value="1"/>
</dbReference>
<keyword evidence="7" id="KW-1185">Reference proteome</keyword>
<accession>A0A1M5MMP8</accession>
<feature type="modified residue" description="N6-(pyridoxal phosphate)lysine" evidence="5">
    <location>
        <position position="257"/>
    </location>
</feature>
<dbReference type="CDD" id="cd00610">
    <property type="entry name" value="OAT_like"/>
    <property type="match status" value="1"/>
</dbReference>
<comment type="cofactor">
    <cofactor evidence="5">
        <name>pyridoxal 5'-phosphate</name>
        <dbReference type="ChEBI" id="CHEBI:597326"/>
    </cofactor>
    <text evidence="5">Binds 1 pyridoxal phosphate per subunit.</text>
</comment>
<dbReference type="NCBIfam" id="TIGR00707">
    <property type="entry name" value="argD"/>
    <property type="match status" value="1"/>
</dbReference>
<keyword evidence="2 5" id="KW-0028">Amino-acid biosynthesis</keyword>
<organism evidence="6 7">
    <name type="scientific">Jatrophihabitans endophyticus</name>
    <dbReference type="NCBI Taxonomy" id="1206085"/>
    <lineage>
        <taxon>Bacteria</taxon>
        <taxon>Bacillati</taxon>
        <taxon>Actinomycetota</taxon>
        <taxon>Actinomycetes</taxon>
        <taxon>Jatrophihabitantales</taxon>
        <taxon>Jatrophihabitantaceae</taxon>
        <taxon>Jatrophihabitans</taxon>
    </lineage>
</organism>
<dbReference type="InterPro" id="IPR015422">
    <property type="entry name" value="PyrdxlP-dep_Trfase_small"/>
</dbReference>
<evidence type="ECO:0000256" key="4">
    <source>
        <dbReference type="ARBA" id="ARBA00022898"/>
    </source>
</evidence>
<evidence type="ECO:0000313" key="7">
    <source>
        <dbReference type="Proteomes" id="UP000186132"/>
    </source>
</evidence>
<dbReference type="InterPro" id="IPR005814">
    <property type="entry name" value="Aminotrans_3"/>
</dbReference>
<dbReference type="InterPro" id="IPR050103">
    <property type="entry name" value="Class-III_PLP-dep_AT"/>
</dbReference>
<evidence type="ECO:0000256" key="5">
    <source>
        <dbReference type="HAMAP-Rule" id="MF_01107"/>
    </source>
</evidence>
<comment type="pathway">
    <text evidence="5">Amino-acid biosynthesis; L-arginine biosynthesis; N(2)-acetyl-L-ornithine from L-glutamate: step 4/4.</text>
</comment>
<dbReference type="STRING" id="1206085.SAMN05443575_2768"/>
<keyword evidence="5" id="KW-0055">Arginine biosynthesis</keyword>
<dbReference type="GO" id="GO:0005737">
    <property type="term" value="C:cytoplasm"/>
    <property type="evidence" value="ECO:0007669"/>
    <property type="project" value="UniProtKB-SubCell"/>
</dbReference>
<comment type="similarity">
    <text evidence="5">Belongs to the class-III pyridoxal-phosphate-dependent aminotransferase family. ArgD subfamily.</text>
</comment>
<comment type="subcellular location">
    <subcellularLocation>
        <location evidence="5">Cytoplasm</location>
    </subcellularLocation>
</comment>
<dbReference type="HAMAP" id="MF_01107">
    <property type="entry name" value="ArgD_aminotrans_3"/>
    <property type="match status" value="1"/>
</dbReference>
<evidence type="ECO:0000256" key="3">
    <source>
        <dbReference type="ARBA" id="ARBA00022679"/>
    </source>
</evidence>
<name>A0A1M5MMP8_9ACTN</name>
<dbReference type="UniPathway" id="UPA00068">
    <property type="reaction ID" value="UER00109"/>
</dbReference>
<gene>
    <name evidence="5" type="primary">argD</name>
    <name evidence="6" type="ORF">SAMN05443575_2768</name>
</gene>
<dbReference type="EC" id="2.6.1.11" evidence="5"/>
<dbReference type="InterPro" id="IPR015421">
    <property type="entry name" value="PyrdxlP-dep_Trfase_major"/>
</dbReference>
<protein>
    <recommendedName>
        <fullName evidence="5">Acetylornithine aminotransferase</fullName>
        <shortName evidence="5">ACOAT</shortName>
        <ecNumber evidence="5">2.6.1.11</ecNumber>
    </recommendedName>
</protein>
<keyword evidence="1 5" id="KW-0032">Aminotransferase</keyword>
<feature type="binding site" evidence="5">
    <location>
        <begin position="228"/>
        <end position="231"/>
    </location>
    <ligand>
        <name>pyridoxal 5'-phosphate</name>
        <dbReference type="ChEBI" id="CHEBI:597326"/>
    </ligand>
</feature>
<dbReference type="AlphaFoldDB" id="A0A1M5MMP8"/>
<reference evidence="6 7" key="1">
    <citation type="submission" date="2016-11" db="EMBL/GenBank/DDBJ databases">
        <authorList>
            <person name="Jaros S."/>
            <person name="Januszkiewicz K."/>
            <person name="Wedrychowicz H."/>
        </authorList>
    </citation>
    <scope>NUCLEOTIDE SEQUENCE [LARGE SCALE GENOMIC DNA]</scope>
    <source>
        <strain evidence="6 7">DSM 45627</strain>
    </source>
</reference>
<dbReference type="OrthoDB" id="9801052at2"/>